<feature type="compositionally biased region" description="Polar residues" evidence="1">
    <location>
        <begin position="320"/>
        <end position="342"/>
    </location>
</feature>
<dbReference type="Gene3D" id="1.25.40.10">
    <property type="entry name" value="Tetratricopeptide repeat domain"/>
    <property type="match status" value="1"/>
</dbReference>
<gene>
    <name evidence="3" type="ORF">VPK24_18560</name>
</gene>
<evidence type="ECO:0000256" key="1">
    <source>
        <dbReference type="SAM" id="MobiDB-lite"/>
    </source>
</evidence>
<proteinExistence type="predicted"/>
<dbReference type="InterPro" id="IPR011990">
    <property type="entry name" value="TPR-like_helical_dom_sf"/>
</dbReference>
<feature type="compositionally biased region" description="Basic residues" evidence="1">
    <location>
        <begin position="287"/>
        <end position="300"/>
    </location>
</feature>
<evidence type="ECO:0000313" key="4">
    <source>
        <dbReference type="Proteomes" id="UP001604335"/>
    </source>
</evidence>
<keyword evidence="2" id="KW-0472">Membrane</keyword>
<dbReference type="EMBL" id="JAZAQF010000096">
    <property type="protein sequence ID" value="MFG3819651.1"/>
    <property type="molecule type" value="Genomic_DNA"/>
</dbReference>
<evidence type="ECO:0008006" key="5">
    <source>
        <dbReference type="Google" id="ProtNLM"/>
    </source>
</evidence>
<keyword evidence="2" id="KW-1133">Transmembrane helix</keyword>
<dbReference type="Proteomes" id="UP001604335">
    <property type="component" value="Unassembled WGS sequence"/>
</dbReference>
<sequence length="453" mass="51056">MAVQRKGQILIGLLGVLAVAGLGLEWWLRSDPILRAARSAYDQANCAAAIPRFQQVADRSAPDDRDPTAVESRYRLAECQLYQTAEQAQNARQLNKAFGAYVQFAKIYPHSALIGAVRANVRRILDRTSPGSLASPDACRGLTILLDRAVVSAEHPSTPLLLLTCGRLFTQRAEYARAVHTYVALEIHYPDHPVMELFPEELAQLLRLGRFSESSVRNIYQVIEQRDLDRLNWTARPEPDTDWMMANPRSWELVQQWLANPESWLILGGGAVGLGLGLAASRWWRNRSPRPRRSVSRRSPVRVTQERPTGFRFDGGQYRLTRQQLDQIKAEPSQTIPKTQPQRTDRATPSPSTSPSSSSSRSTSPRSTPPPSAPSRSRRDRPAAKRPPRPDPKPKPPKSRGPSRALEAQLLLLVQNQRSTAERLVAFERSRIPGKSEDWYWQAAIERLIRDRR</sequence>
<evidence type="ECO:0000313" key="3">
    <source>
        <dbReference type="EMBL" id="MFG3819651.1"/>
    </source>
</evidence>
<evidence type="ECO:0000256" key="2">
    <source>
        <dbReference type="SAM" id="Phobius"/>
    </source>
</evidence>
<feature type="compositionally biased region" description="Basic and acidic residues" evidence="1">
    <location>
        <begin position="380"/>
        <end position="394"/>
    </location>
</feature>
<name>A0ABW7CF28_9CYAN</name>
<organism evidence="3 4">
    <name type="scientific">Limnothrix redekei LRLZ20PSL1</name>
    <dbReference type="NCBI Taxonomy" id="3112953"/>
    <lineage>
        <taxon>Bacteria</taxon>
        <taxon>Bacillati</taxon>
        <taxon>Cyanobacteriota</taxon>
        <taxon>Cyanophyceae</taxon>
        <taxon>Pseudanabaenales</taxon>
        <taxon>Pseudanabaenaceae</taxon>
        <taxon>Limnothrix</taxon>
    </lineage>
</organism>
<dbReference type="RefSeq" id="WP_393015645.1">
    <property type="nucleotide sequence ID" value="NZ_JAZAQF010000096.1"/>
</dbReference>
<accession>A0ABW7CF28</accession>
<protein>
    <recommendedName>
        <fullName evidence="5">Outer membrane lipoprotein BamD-like domain-containing protein</fullName>
    </recommendedName>
</protein>
<reference evidence="4" key="1">
    <citation type="journal article" date="2024" name="Algal Res.">
        <title>Biochemical, toxicological and genomic investigation of a high-biomass producing Limnothrix strain isolated from Italian shallow drinking water reservoir.</title>
        <authorList>
            <person name="Simonazzi M."/>
            <person name="Shishido T.K."/>
            <person name="Delbaje E."/>
            <person name="Wahlsten M."/>
            <person name="Fewer D.P."/>
            <person name="Sivonen K."/>
            <person name="Pezzolesi L."/>
            <person name="Pistocchi R."/>
        </authorList>
    </citation>
    <scope>NUCLEOTIDE SEQUENCE [LARGE SCALE GENOMIC DNA]</scope>
    <source>
        <strain evidence="4">LRLZ20PSL1</strain>
    </source>
</reference>
<feature type="compositionally biased region" description="Low complexity" evidence="1">
    <location>
        <begin position="347"/>
        <end position="366"/>
    </location>
</feature>
<feature type="transmembrane region" description="Helical" evidence="2">
    <location>
        <begin position="9"/>
        <end position="28"/>
    </location>
</feature>
<feature type="region of interest" description="Disordered" evidence="1">
    <location>
        <begin position="287"/>
        <end position="406"/>
    </location>
</feature>
<keyword evidence="4" id="KW-1185">Reference proteome</keyword>
<keyword evidence="2" id="KW-0812">Transmembrane</keyword>
<comment type="caution">
    <text evidence="3">The sequence shown here is derived from an EMBL/GenBank/DDBJ whole genome shotgun (WGS) entry which is preliminary data.</text>
</comment>